<organism evidence="1 2">
    <name type="scientific">Sphaerodactylus townsendi</name>
    <dbReference type="NCBI Taxonomy" id="933632"/>
    <lineage>
        <taxon>Eukaryota</taxon>
        <taxon>Metazoa</taxon>
        <taxon>Chordata</taxon>
        <taxon>Craniata</taxon>
        <taxon>Vertebrata</taxon>
        <taxon>Euteleostomi</taxon>
        <taxon>Lepidosauria</taxon>
        <taxon>Squamata</taxon>
        <taxon>Bifurcata</taxon>
        <taxon>Gekkota</taxon>
        <taxon>Sphaerodactylidae</taxon>
        <taxon>Sphaerodactylus</taxon>
    </lineage>
</organism>
<keyword evidence="2" id="KW-1185">Reference proteome</keyword>
<accession>A0ACB8FCW8</accession>
<evidence type="ECO:0000313" key="2">
    <source>
        <dbReference type="Proteomes" id="UP000827872"/>
    </source>
</evidence>
<reference evidence="1" key="1">
    <citation type="submission" date="2021-08" db="EMBL/GenBank/DDBJ databases">
        <title>The first chromosome-level gecko genome reveals the dynamic sex chromosomes of Neotropical dwarf geckos (Sphaerodactylidae: Sphaerodactylus).</title>
        <authorList>
            <person name="Pinto B.J."/>
            <person name="Keating S.E."/>
            <person name="Gamble T."/>
        </authorList>
    </citation>
    <scope>NUCLEOTIDE SEQUENCE</scope>
    <source>
        <strain evidence="1">TG3544</strain>
    </source>
</reference>
<dbReference type="EMBL" id="CM037621">
    <property type="protein sequence ID" value="KAH8002649.1"/>
    <property type="molecule type" value="Genomic_DNA"/>
</dbReference>
<evidence type="ECO:0000313" key="1">
    <source>
        <dbReference type="EMBL" id="KAH8002649.1"/>
    </source>
</evidence>
<protein>
    <submittedName>
        <fullName evidence="1">Uncharacterized protein</fullName>
    </submittedName>
</protein>
<name>A0ACB8FCW8_9SAUR</name>
<proteinExistence type="predicted"/>
<gene>
    <name evidence="1" type="ORF">K3G42_026919</name>
</gene>
<comment type="caution">
    <text evidence="1">The sequence shown here is derived from an EMBL/GenBank/DDBJ whole genome shotgun (WGS) entry which is preliminary data.</text>
</comment>
<sequence length="281" mass="32370">MRMYEIFPWLMKQIPWPYKKSFAYVDVLLSHAKKEIEKHRVEPPMEEPQDFIDYYLFQIEKTKNDPTSTYDNENLVQCISDFLSAGTDTTAKTLQWALLLITTHPDIQEKVHKELDDAFGSSQIIGYQDRKKIPYTFALLHEVMRYKCIVLSGNPRMSLQDITILGTFIPKGSIIVPDIHSVLSDPKIWETPEKFNPSHFLDKDGKFVDREELLLFGAGARLCIGKDLAKMELITFFSNLLRAFTFKLPEGVKEVSTEPVLGFTLTPQPYKLCAIPRNSET</sequence>
<dbReference type="Proteomes" id="UP000827872">
    <property type="component" value="Linkage Group LG08"/>
</dbReference>